<keyword evidence="1" id="KW-0282">Flagellum</keyword>
<organism evidence="1 2">
    <name type="scientific">Marivita hallyeonensis</name>
    <dbReference type="NCBI Taxonomy" id="996342"/>
    <lineage>
        <taxon>Bacteria</taxon>
        <taxon>Pseudomonadati</taxon>
        <taxon>Pseudomonadota</taxon>
        <taxon>Alphaproteobacteria</taxon>
        <taxon>Rhodobacterales</taxon>
        <taxon>Roseobacteraceae</taxon>
        <taxon>Marivita</taxon>
    </lineage>
</organism>
<evidence type="ECO:0000313" key="2">
    <source>
        <dbReference type="Proteomes" id="UP000184221"/>
    </source>
</evidence>
<dbReference type="Proteomes" id="UP000184221">
    <property type="component" value="Unassembled WGS sequence"/>
</dbReference>
<accession>A0A1M5XTV1</accession>
<dbReference type="OrthoDB" id="7870971at2"/>
<keyword evidence="2" id="KW-1185">Reference proteome</keyword>
<protein>
    <submittedName>
        <fullName evidence="1">Flagellar assembly protein FliH</fullName>
    </submittedName>
</protein>
<keyword evidence="1" id="KW-0966">Cell projection</keyword>
<dbReference type="RefSeq" id="WP_072779996.1">
    <property type="nucleotide sequence ID" value="NZ_FQXC01000008.1"/>
</dbReference>
<dbReference type="AlphaFoldDB" id="A0A1M5XTV1"/>
<dbReference type="EMBL" id="FQXC01000008">
    <property type="protein sequence ID" value="SHI03227.1"/>
    <property type="molecule type" value="Genomic_DNA"/>
</dbReference>
<keyword evidence="1" id="KW-0969">Cilium</keyword>
<name>A0A1M5XTV1_9RHOB</name>
<reference evidence="1 2" key="1">
    <citation type="submission" date="2016-11" db="EMBL/GenBank/DDBJ databases">
        <authorList>
            <person name="Jaros S."/>
            <person name="Januszkiewicz K."/>
            <person name="Wedrychowicz H."/>
        </authorList>
    </citation>
    <scope>NUCLEOTIDE SEQUENCE [LARGE SCALE GENOMIC DNA]</scope>
    <source>
        <strain evidence="1 2">DSM 29431</strain>
    </source>
</reference>
<evidence type="ECO:0000313" key="1">
    <source>
        <dbReference type="EMBL" id="SHI03227.1"/>
    </source>
</evidence>
<proteinExistence type="predicted"/>
<gene>
    <name evidence="1" type="ORF">SAMN05443551_4142</name>
</gene>
<dbReference type="STRING" id="996342.SAMN05443551_4142"/>
<sequence>MSSLQTYLEDFGSSTPHHAGSTVTDDALESERLEAFDKGYRAGWDDAIKAKAEDSDALSEGLSQTLQDLSFTYHDVHAQVFSNLGPLFDQILQKILPTLAKETLGAHITDQLSGLAREIGTASVQVAVCAADVEKVTKLVDEASCTMPVTVIGSDSLQDGQAELQFGQREISIDLAHVASQITEAVQAVLNDSPERRAHG</sequence>